<organism evidence="2 3">
    <name type="scientific">Kingdonia uniflora</name>
    <dbReference type="NCBI Taxonomy" id="39325"/>
    <lineage>
        <taxon>Eukaryota</taxon>
        <taxon>Viridiplantae</taxon>
        <taxon>Streptophyta</taxon>
        <taxon>Embryophyta</taxon>
        <taxon>Tracheophyta</taxon>
        <taxon>Spermatophyta</taxon>
        <taxon>Magnoliopsida</taxon>
        <taxon>Ranunculales</taxon>
        <taxon>Circaeasteraceae</taxon>
        <taxon>Kingdonia</taxon>
    </lineage>
</organism>
<protein>
    <recommendedName>
        <fullName evidence="1">FBD domain-containing protein</fullName>
    </recommendedName>
</protein>
<dbReference type="Pfam" id="PF08387">
    <property type="entry name" value="FBD"/>
    <property type="match status" value="1"/>
</dbReference>
<dbReference type="OrthoDB" id="1939276at2759"/>
<feature type="domain" description="FBD" evidence="1">
    <location>
        <begin position="115"/>
        <end position="189"/>
    </location>
</feature>
<dbReference type="Proteomes" id="UP000541444">
    <property type="component" value="Unassembled WGS sequence"/>
</dbReference>
<evidence type="ECO:0000259" key="1">
    <source>
        <dbReference type="SMART" id="SM00579"/>
    </source>
</evidence>
<dbReference type="EMBL" id="JACGCM010001710">
    <property type="protein sequence ID" value="KAF6151170.1"/>
    <property type="molecule type" value="Genomic_DNA"/>
</dbReference>
<dbReference type="SMART" id="SM00579">
    <property type="entry name" value="FBD"/>
    <property type="match status" value="1"/>
</dbReference>
<dbReference type="InterPro" id="IPR006566">
    <property type="entry name" value="FBD"/>
</dbReference>
<evidence type="ECO:0000313" key="3">
    <source>
        <dbReference type="Proteomes" id="UP000541444"/>
    </source>
</evidence>
<dbReference type="AlphaFoldDB" id="A0A7J7M8Q7"/>
<gene>
    <name evidence="2" type="ORF">GIB67_037378</name>
</gene>
<reference evidence="2 3" key="1">
    <citation type="journal article" date="2020" name="IScience">
        <title>Genome Sequencing of the Endangered Kingdonia uniflora (Circaeasteraceae, Ranunculales) Reveals Potential Mechanisms of Evolutionary Specialization.</title>
        <authorList>
            <person name="Sun Y."/>
            <person name="Deng T."/>
            <person name="Zhang A."/>
            <person name="Moore M.J."/>
            <person name="Landis J.B."/>
            <person name="Lin N."/>
            <person name="Zhang H."/>
            <person name="Zhang X."/>
            <person name="Huang J."/>
            <person name="Zhang X."/>
            <person name="Sun H."/>
            <person name="Wang H."/>
        </authorList>
    </citation>
    <scope>NUCLEOTIDE SEQUENCE [LARGE SCALE GENOMIC DNA]</scope>
    <source>
        <strain evidence="2">TB1705</strain>
        <tissue evidence="2">Leaf</tissue>
    </source>
</reference>
<sequence length="189" mass="21251">MAGSSGSRVHMLIGRIGVIGCAQLLHQVKNDNAVSKTLYGDNDLVISLPTQLSNVAFMELHTGFGKYELPLIACLLKSSPNLCTLIINSCCDINKDEELNFDKEKYWEALDLANIVLLSHLEKFELNEFGGTWIERRLVKHFLVRATKLKEMFICSSKNLQACINLKTEISKELRKTQKASPSSMLMFI</sequence>
<comment type="caution">
    <text evidence="2">The sequence shown here is derived from an EMBL/GenBank/DDBJ whole genome shotgun (WGS) entry which is preliminary data.</text>
</comment>
<keyword evidence="3" id="KW-1185">Reference proteome</keyword>
<accession>A0A7J7M8Q7</accession>
<proteinExistence type="predicted"/>
<evidence type="ECO:0000313" key="2">
    <source>
        <dbReference type="EMBL" id="KAF6151170.1"/>
    </source>
</evidence>
<name>A0A7J7M8Q7_9MAGN</name>